<sequence>MTRADFKLFSSCIIVLVVFVNINVNAISVEKFLSLSFEEKTALDQFRPKVAPLLDEECMKHDTYLIRWLRATNFDVNAAERMLRQNLKWRKSQKIKNIRNEDFKDMEQDFPITIDTYDKIGQPIGVLDLYEWDIRSAVLQGKTVRLVRYITALVENITGQVCERQQKGMNVTQDVMLLNADGINVVQQACPICLPLWIQFITSIQNYYPEWTDEFIIIDSPPAVQIILNAIRPFLSRNTRNIIKVFGHNRKNWMTYLDNKISRSERRKEYGGTKPPFKF</sequence>
<dbReference type="CDD" id="cd00170">
    <property type="entry name" value="SEC14"/>
    <property type="match status" value="1"/>
</dbReference>
<dbReference type="PRINTS" id="PR00180">
    <property type="entry name" value="CRETINALDHBP"/>
</dbReference>
<dbReference type="SUPFAM" id="SSF46938">
    <property type="entry name" value="CRAL/TRIO N-terminal domain"/>
    <property type="match status" value="1"/>
</dbReference>
<reference evidence="2 3" key="1">
    <citation type="submission" date="2024-08" db="EMBL/GenBank/DDBJ databases">
        <authorList>
            <person name="Cucini C."/>
            <person name="Frati F."/>
        </authorList>
    </citation>
    <scope>NUCLEOTIDE SEQUENCE [LARGE SCALE GENOMIC DNA]</scope>
</reference>
<dbReference type="SMART" id="SM01100">
    <property type="entry name" value="CRAL_TRIO_N"/>
    <property type="match status" value="1"/>
</dbReference>
<name>A0ABP1PZT5_9HEXA</name>
<feature type="domain" description="CRAL-TRIO" evidence="1">
    <location>
        <begin position="102"/>
        <end position="278"/>
    </location>
</feature>
<dbReference type="EMBL" id="CAXLJM020000017">
    <property type="protein sequence ID" value="CAL8083739.1"/>
    <property type="molecule type" value="Genomic_DNA"/>
</dbReference>
<evidence type="ECO:0000313" key="3">
    <source>
        <dbReference type="Proteomes" id="UP001642540"/>
    </source>
</evidence>
<comment type="caution">
    <text evidence="2">The sequence shown here is derived from an EMBL/GenBank/DDBJ whole genome shotgun (WGS) entry which is preliminary data.</text>
</comment>
<dbReference type="InterPro" id="IPR036865">
    <property type="entry name" value="CRAL-TRIO_dom_sf"/>
</dbReference>
<dbReference type="InterPro" id="IPR001251">
    <property type="entry name" value="CRAL-TRIO_dom"/>
</dbReference>
<accession>A0ABP1PZT5</accession>
<dbReference type="InterPro" id="IPR036273">
    <property type="entry name" value="CRAL/TRIO_N_dom_sf"/>
</dbReference>
<dbReference type="Proteomes" id="UP001642540">
    <property type="component" value="Unassembled WGS sequence"/>
</dbReference>
<dbReference type="PANTHER" id="PTHR23324">
    <property type="entry name" value="SEC14 RELATED PROTEIN"/>
    <property type="match status" value="1"/>
</dbReference>
<protein>
    <recommendedName>
        <fullName evidence="1">CRAL-TRIO domain-containing protein</fullName>
    </recommendedName>
</protein>
<dbReference type="InterPro" id="IPR051064">
    <property type="entry name" value="SEC14/CRAL-TRIO_domain"/>
</dbReference>
<proteinExistence type="predicted"/>
<dbReference type="Gene3D" id="3.40.525.10">
    <property type="entry name" value="CRAL-TRIO lipid binding domain"/>
    <property type="match status" value="1"/>
</dbReference>
<dbReference type="InterPro" id="IPR011074">
    <property type="entry name" value="CRAL/TRIO_N_dom"/>
</dbReference>
<dbReference type="PROSITE" id="PS50191">
    <property type="entry name" value="CRAL_TRIO"/>
    <property type="match status" value="1"/>
</dbReference>
<keyword evidence="3" id="KW-1185">Reference proteome</keyword>
<organism evidence="2 3">
    <name type="scientific">Orchesella dallaii</name>
    <dbReference type="NCBI Taxonomy" id="48710"/>
    <lineage>
        <taxon>Eukaryota</taxon>
        <taxon>Metazoa</taxon>
        <taxon>Ecdysozoa</taxon>
        <taxon>Arthropoda</taxon>
        <taxon>Hexapoda</taxon>
        <taxon>Collembola</taxon>
        <taxon>Entomobryomorpha</taxon>
        <taxon>Entomobryoidea</taxon>
        <taxon>Orchesellidae</taxon>
        <taxon>Orchesellinae</taxon>
        <taxon>Orchesella</taxon>
    </lineage>
</organism>
<gene>
    <name evidence="2" type="ORF">ODALV1_LOCUS5583</name>
</gene>
<evidence type="ECO:0000259" key="1">
    <source>
        <dbReference type="PROSITE" id="PS50191"/>
    </source>
</evidence>
<dbReference type="SUPFAM" id="SSF52087">
    <property type="entry name" value="CRAL/TRIO domain"/>
    <property type="match status" value="1"/>
</dbReference>
<dbReference type="SMART" id="SM00516">
    <property type="entry name" value="SEC14"/>
    <property type="match status" value="1"/>
</dbReference>
<dbReference type="Pfam" id="PF00650">
    <property type="entry name" value="CRAL_TRIO"/>
    <property type="match status" value="1"/>
</dbReference>
<dbReference type="PANTHER" id="PTHR23324:SF83">
    <property type="entry name" value="SEC14-LIKE PROTEIN 2"/>
    <property type="match status" value="1"/>
</dbReference>
<evidence type="ECO:0000313" key="2">
    <source>
        <dbReference type="EMBL" id="CAL8083739.1"/>
    </source>
</evidence>